<organism evidence="1 2">
    <name type="scientific">Heterobasidion irregulare (strain TC 32-1)</name>
    <dbReference type="NCBI Taxonomy" id="747525"/>
    <lineage>
        <taxon>Eukaryota</taxon>
        <taxon>Fungi</taxon>
        <taxon>Dikarya</taxon>
        <taxon>Basidiomycota</taxon>
        <taxon>Agaricomycotina</taxon>
        <taxon>Agaricomycetes</taxon>
        <taxon>Russulales</taxon>
        <taxon>Bondarzewiaceae</taxon>
        <taxon>Heterobasidion</taxon>
        <taxon>Heterobasidion annosum species complex</taxon>
    </lineage>
</organism>
<name>W4K1N1_HETIT</name>
<evidence type="ECO:0000313" key="2">
    <source>
        <dbReference type="Proteomes" id="UP000030671"/>
    </source>
</evidence>
<protein>
    <submittedName>
        <fullName evidence="1">Uncharacterized protein</fullName>
    </submittedName>
</protein>
<dbReference type="RefSeq" id="XP_009548196.1">
    <property type="nucleotide sequence ID" value="XM_009549901.1"/>
</dbReference>
<dbReference type="Proteomes" id="UP000030671">
    <property type="component" value="Unassembled WGS sequence"/>
</dbReference>
<dbReference type="GeneID" id="20670799"/>
<dbReference type="EMBL" id="KI925460">
    <property type="protein sequence ID" value="ETW79629.1"/>
    <property type="molecule type" value="Genomic_DNA"/>
</dbReference>
<dbReference type="InParanoid" id="W4K1N1"/>
<dbReference type="KEGG" id="hir:HETIRDRAFT_321942"/>
<dbReference type="AlphaFoldDB" id="W4K1N1"/>
<dbReference type="HOGENOM" id="CLU_2961059_0_0_1"/>
<sequence>MGVTFVGMIFDAMYYPRGVRYSTLFLTTRLQVVRHTYLSDLPIFPPQQSRPAKSEISCE</sequence>
<gene>
    <name evidence="1" type="ORF">HETIRDRAFT_321942</name>
</gene>
<keyword evidence="2" id="KW-1185">Reference proteome</keyword>
<proteinExistence type="predicted"/>
<accession>W4K1N1</accession>
<reference evidence="1 2" key="1">
    <citation type="journal article" date="2012" name="New Phytol.">
        <title>Insight into trade-off between wood decay and parasitism from the genome of a fungal forest pathogen.</title>
        <authorList>
            <person name="Olson A."/>
            <person name="Aerts A."/>
            <person name="Asiegbu F."/>
            <person name="Belbahri L."/>
            <person name="Bouzid O."/>
            <person name="Broberg A."/>
            <person name="Canback B."/>
            <person name="Coutinho P.M."/>
            <person name="Cullen D."/>
            <person name="Dalman K."/>
            <person name="Deflorio G."/>
            <person name="van Diepen L.T."/>
            <person name="Dunand C."/>
            <person name="Duplessis S."/>
            <person name="Durling M."/>
            <person name="Gonthier P."/>
            <person name="Grimwood J."/>
            <person name="Fossdal C.G."/>
            <person name="Hansson D."/>
            <person name="Henrissat B."/>
            <person name="Hietala A."/>
            <person name="Himmelstrand K."/>
            <person name="Hoffmeister D."/>
            <person name="Hogberg N."/>
            <person name="James T.Y."/>
            <person name="Karlsson M."/>
            <person name="Kohler A."/>
            <person name="Kues U."/>
            <person name="Lee Y.H."/>
            <person name="Lin Y.C."/>
            <person name="Lind M."/>
            <person name="Lindquist E."/>
            <person name="Lombard V."/>
            <person name="Lucas S."/>
            <person name="Lunden K."/>
            <person name="Morin E."/>
            <person name="Murat C."/>
            <person name="Park J."/>
            <person name="Raffaello T."/>
            <person name="Rouze P."/>
            <person name="Salamov A."/>
            <person name="Schmutz J."/>
            <person name="Solheim H."/>
            <person name="Stahlberg J."/>
            <person name="Velez H."/>
            <person name="de Vries R.P."/>
            <person name="Wiebenga A."/>
            <person name="Woodward S."/>
            <person name="Yakovlev I."/>
            <person name="Garbelotto M."/>
            <person name="Martin F."/>
            <person name="Grigoriev I.V."/>
            <person name="Stenlid J."/>
        </authorList>
    </citation>
    <scope>NUCLEOTIDE SEQUENCE [LARGE SCALE GENOMIC DNA]</scope>
    <source>
        <strain evidence="1 2">TC 32-1</strain>
    </source>
</reference>
<evidence type="ECO:0000313" key="1">
    <source>
        <dbReference type="EMBL" id="ETW79629.1"/>
    </source>
</evidence>